<comment type="caution">
    <text evidence="1">The sequence shown here is derived from an EMBL/GenBank/DDBJ whole genome shotgun (WGS) entry which is preliminary data.</text>
</comment>
<gene>
    <name evidence="1" type="ORF">SDC9_148820</name>
</gene>
<accession>A0A645EJW4</accession>
<name>A0A645EJW4_9ZZZZ</name>
<dbReference type="EMBL" id="VSSQ01047603">
    <property type="protein sequence ID" value="MPN01610.1"/>
    <property type="molecule type" value="Genomic_DNA"/>
</dbReference>
<dbReference type="AlphaFoldDB" id="A0A645EJW4"/>
<sequence length="88" mass="9355">MLQIDGKNGKIVVAAERSISFNAGRDRASLELDGSGGKAALKADIISLKARQRLQINGESETELTANASLRIQSCGILELKGSMIKIN</sequence>
<evidence type="ECO:0000313" key="1">
    <source>
        <dbReference type="EMBL" id="MPN01610.1"/>
    </source>
</evidence>
<proteinExistence type="predicted"/>
<evidence type="ECO:0008006" key="2">
    <source>
        <dbReference type="Google" id="ProtNLM"/>
    </source>
</evidence>
<organism evidence="1">
    <name type="scientific">bioreactor metagenome</name>
    <dbReference type="NCBI Taxonomy" id="1076179"/>
    <lineage>
        <taxon>unclassified sequences</taxon>
        <taxon>metagenomes</taxon>
        <taxon>ecological metagenomes</taxon>
    </lineage>
</organism>
<reference evidence="1" key="1">
    <citation type="submission" date="2019-08" db="EMBL/GenBank/DDBJ databases">
        <authorList>
            <person name="Kucharzyk K."/>
            <person name="Murdoch R.W."/>
            <person name="Higgins S."/>
            <person name="Loffler F."/>
        </authorList>
    </citation>
    <scope>NUCLEOTIDE SEQUENCE</scope>
</reference>
<protein>
    <recommendedName>
        <fullName evidence="2">Gp5/Type VI secretion system Vgr protein OB-fold domain-containing protein</fullName>
    </recommendedName>
</protein>